<proteinExistence type="inferred from homology"/>
<dbReference type="InterPro" id="IPR027417">
    <property type="entry name" value="P-loop_NTPase"/>
</dbReference>
<dbReference type="GO" id="GO:0004715">
    <property type="term" value="F:non-membrane spanning protein tyrosine kinase activity"/>
    <property type="evidence" value="ECO:0007669"/>
    <property type="project" value="UniProtKB-EC"/>
</dbReference>
<protein>
    <recommendedName>
        <fullName evidence="4">non-specific protein-tyrosine kinase</fullName>
        <ecNumber evidence="4">2.7.10.2</ecNumber>
    </recommendedName>
</protein>
<dbReference type="InterPro" id="IPR003856">
    <property type="entry name" value="LPS_length_determ_N"/>
</dbReference>
<keyword evidence="16" id="KW-0175">Coiled coil</keyword>
<keyword evidence="11" id="KW-0067">ATP-binding</keyword>
<dbReference type="Pfam" id="PF13807">
    <property type="entry name" value="GNVR"/>
    <property type="match status" value="1"/>
</dbReference>
<dbReference type="GO" id="GO:0005524">
    <property type="term" value="F:ATP binding"/>
    <property type="evidence" value="ECO:0007669"/>
    <property type="project" value="UniProtKB-KW"/>
</dbReference>
<evidence type="ECO:0000256" key="1">
    <source>
        <dbReference type="ARBA" id="ARBA00004429"/>
    </source>
</evidence>
<dbReference type="Proteomes" id="UP000467322">
    <property type="component" value="Unassembled WGS sequence"/>
</dbReference>
<feature type="coiled-coil region" evidence="16">
    <location>
        <begin position="252"/>
        <end position="279"/>
    </location>
</feature>
<feature type="domain" description="Polysaccharide chain length determinant N-terminal" evidence="18">
    <location>
        <begin position="23"/>
        <end position="116"/>
    </location>
</feature>
<keyword evidence="6" id="KW-0997">Cell inner membrane</keyword>
<comment type="similarity">
    <text evidence="3">Belongs to the etk/wzc family.</text>
</comment>
<evidence type="ECO:0000256" key="12">
    <source>
        <dbReference type="ARBA" id="ARBA00022989"/>
    </source>
</evidence>
<dbReference type="RefSeq" id="WP_161353871.1">
    <property type="nucleotide sequence ID" value="NZ_WTUX01000069.1"/>
</dbReference>
<comment type="similarity">
    <text evidence="2">Belongs to the CpsD/CapB family.</text>
</comment>
<dbReference type="Pfam" id="PF02706">
    <property type="entry name" value="Wzz"/>
    <property type="match status" value="1"/>
</dbReference>
<evidence type="ECO:0000256" key="15">
    <source>
        <dbReference type="ARBA" id="ARBA00051245"/>
    </source>
</evidence>
<dbReference type="Gene3D" id="3.40.50.300">
    <property type="entry name" value="P-loop containing nucleotide triphosphate hydrolases"/>
    <property type="match status" value="1"/>
</dbReference>
<dbReference type="InterPro" id="IPR005702">
    <property type="entry name" value="Wzc-like_C"/>
</dbReference>
<feature type="transmembrane region" description="Helical" evidence="17">
    <location>
        <begin position="38"/>
        <end position="58"/>
    </location>
</feature>
<dbReference type="InterPro" id="IPR025669">
    <property type="entry name" value="AAA_dom"/>
</dbReference>
<dbReference type="PANTHER" id="PTHR32309:SF13">
    <property type="entry name" value="FERRIC ENTEROBACTIN TRANSPORT PROTEIN FEPE"/>
    <property type="match status" value="1"/>
</dbReference>
<dbReference type="AlphaFoldDB" id="A0A845MB14"/>
<evidence type="ECO:0000256" key="2">
    <source>
        <dbReference type="ARBA" id="ARBA00007316"/>
    </source>
</evidence>
<sequence>MTEAGRSFGPIRAARGQGEPAAIEVAALFDTLRRGLPIILVTTLAALLMGALHVFVLASPEYRATTVLLMNARPETIVDLDSAVATLAREDATTDVNSQVEVLRSRNLLTQVADTLTLADDPEFNAALAPPGPLQRLRGWLGGAPSDTPPAGRQRDAVVTRLLYALSIEIVPRTSVIEITVTTGDPDKSARIADAIAARYVEDTLQAKFEATDRASGWLSERVAALQHELEQAQVRVQAFGGGTDLINPDVLAARARQLKDLRARVRAAEQQAETRRLRVANLVAAEGRVAQARVADASALRALVPDVNDPEVAARFDSTFAQLLAEARTAQARVDRQLTALRGSLASLQAEIDSQNADLITLQQLEREADATRVLYETFLTRLKETTVKRGVQQPDSRILSHAVVPDAPSAPRAPLVLVMAGLVGLFAGGVLTLLREGMRNTFRTARDLERATGHRVLGQVPHVPARGRRETMEYLARNPSSPAAEAVRNLRTSLLLTVRDAAPRVICVTSCVPEEGKTTLSLALAQNLRGMNKSVLVIEGDLRRRVFRHYATETQGAGLVPVLSGEVKLEHAVTRDPLMDVDMLFAGESAVNAADLFTSQGFADLVEAARARYDVVLIDTPPVLVVPDARIAGSLADAVLFVVAWDRTPRRQIEDALHAFESVKGSPATGLVLNMVKPPRGPGYGYGYGDTYGTA</sequence>
<keyword evidence="22" id="KW-1185">Reference proteome</keyword>
<evidence type="ECO:0000313" key="22">
    <source>
        <dbReference type="Proteomes" id="UP000467322"/>
    </source>
</evidence>
<evidence type="ECO:0000259" key="18">
    <source>
        <dbReference type="Pfam" id="PF02706"/>
    </source>
</evidence>
<keyword evidence="9" id="KW-0547">Nucleotide-binding</keyword>
<dbReference type="EC" id="2.7.10.2" evidence="4"/>
<keyword evidence="7 21" id="KW-0808">Transferase</keyword>
<feature type="coiled-coil region" evidence="16">
    <location>
        <begin position="339"/>
        <end position="366"/>
    </location>
</feature>
<keyword evidence="8 17" id="KW-0812">Transmembrane</keyword>
<keyword evidence="13 17" id="KW-0472">Membrane</keyword>
<name>A0A845MB14_9RHOB</name>
<organism evidence="21 22">
    <name type="scientific">Maritimibacter harenae</name>
    <dbReference type="NCBI Taxonomy" id="2606218"/>
    <lineage>
        <taxon>Bacteria</taxon>
        <taxon>Pseudomonadati</taxon>
        <taxon>Pseudomonadota</taxon>
        <taxon>Alphaproteobacteria</taxon>
        <taxon>Rhodobacterales</taxon>
        <taxon>Roseobacteraceae</taxon>
        <taxon>Maritimibacter</taxon>
    </lineage>
</organism>
<reference evidence="21 22" key="1">
    <citation type="submission" date="2019-12" db="EMBL/GenBank/DDBJ databases">
        <title>Maritimibacter sp. nov. sp. isolated from sea sand.</title>
        <authorList>
            <person name="Kim J."/>
            <person name="Jeong S.E."/>
            <person name="Jung H.S."/>
            <person name="Jeon C.O."/>
        </authorList>
    </citation>
    <scope>NUCLEOTIDE SEQUENCE [LARGE SCALE GENOMIC DNA]</scope>
    <source>
        <strain evidence="21 22">DP07</strain>
    </source>
</reference>
<evidence type="ECO:0000256" key="16">
    <source>
        <dbReference type="SAM" id="Coils"/>
    </source>
</evidence>
<comment type="subcellular location">
    <subcellularLocation>
        <location evidence="1">Cell inner membrane</location>
        <topology evidence="1">Multi-pass membrane protein</topology>
    </subcellularLocation>
</comment>
<feature type="domain" description="Tyrosine-protein kinase G-rich" evidence="20">
    <location>
        <begin position="363"/>
        <end position="438"/>
    </location>
</feature>
<dbReference type="CDD" id="cd05387">
    <property type="entry name" value="BY-kinase"/>
    <property type="match status" value="1"/>
</dbReference>
<dbReference type="PANTHER" id="PTHR32309">
    <property type="entry name" value="TYROSINE-PROTEIN KINASE"/>
    <property type="match status" value="1"/>
</dbReference>
<evidence type="ECO:0000256" key="14">
    <source>
        <dbReference type="ARBA" id="ARBA00023137"/>
    </source>
</evidence>
<keyword evidence="10 21" id="KW-0418">Kinase</keyword>
<evidence type="ECO:0000256" key="4">
    <source>
        <dbReference type="ARBA" id="ARBA00011903"/>
    </source>
</evidence>
<feature type="domain" description="AAA" evidence="19">
    <location>
        <begin position="517"/>
        <end position="658"/>
    </location>
</feature>
<keyword evidence="5" id="KW-1003">Cell membrane</keyword>
<evidence type="ECO:0000256" key="7">
    <source>
        <dbReference type="ARBA" id="ARBA00022679"/>
    </source>
</evidence>
<evidence type="ECO:0000256" key="5">
    <source>
        <dbReference type="ARBA" id="ARBA00022475"/>
    </source>
</evidence>
<comment type="catalytic activity">
    <reaction evidence="15">
        <text>L-tyrosyl-[protein] + ATP = O-phospho-L-tyrosyl-[protein] + ADP + H(+)</text>
        <dbReference type="Rhea" id="RHEA:10596"/>
        <dbReference type="Rhea" id="RHEA-COMP:10136"/>
        <dbReference type="Rhea" id="RHEA-COMP:20101"/>
        <dbReference type="ChEBI" id="CHEBI:15378"/>
        <dbReference type="ChEBI" id="CHEBI:30616"/>
        <dbReference type="ChEBI" id="CHEBI:46858"/>
        <dbReference type="ChEBI" id="CHEBI:61978"/>
        <dbReference type="ChEBI" id="CHEBI:456216"/>
        <dbReference type="EC" id="2.7.10.2"/>
    </reaction>
</comment>
<gene>
    <name evidence="21" type="ORF">GQE99_20935</name>
</gene>
<feature type="transmembrane region" description="Helical" evidence="17">
    <location>
        <begin position="417"/>
        <end position="436"/>
    </location>
</feature>
<dbReference type="InterPro" id="IPR050445">
    <property type="entry name" value="Bact_polysacc_biosynth/exp"/>
</dbReference>
<keyword evidence="14" id="KW-0829">Tyrosine-protein kinase</keyword>
<evidence type="ECO:0000313" key="21">
    <source>
        <dbReference type="EMBL" id="MZR15483.1"/>
    </source>
</evidence>
<evidence type="ECO:0000256" key="8">
    <source>
        <dbReference type="ARBA" id="ARBA00022692"/>
    </source>
</evidence>
<evidence type="ECO:0000256" key="11">
    <source>
        <dbReference type="ARBA" id="ARBA00022840"/>
    </source>
</evidence>
<evidence type="ECO:0000256" key="13">
    <source>
        <dbReference type="ARBA" id="ARBA00023136"/>
    </source>
</evidence>
<evidence type="ECO:0000256" key="9">
    <source>
        <dbReference type="ARBA" id="ARBA00022741"/>
    </source>
</evidence>
<evidence type="ECO:0000256" key="3">
    <source>
        <dbReference type="ARBA" id="ARBA00008883"/>
    </source>
</evidence>
<evidence type="ECO:0000259" key="19">
    <source>
        <dbReference type="Pfam" id="PF13614"/>
    </source>
</evidence>
<comment type="caution">
    <text evidence="21">The sequence shown here is derived from an EMBL/GenBank/DDBJ whole genome shotgun (WGS) entry which is preliminary data.</text>
</comment>
<dbReference type="NCBIfam" id="TIGR01007">
    <property type="entry name" value="eps_fam"/>
    <property type="match status" value="1"/>
</dbReference>
<dbReference type="GO" id="GO:0005886">
    <property type="term" value="C:plasma membrane"/>
    <property type="evidence" value="ECO:0007669"/>
    <property type="project" value="UniProtKB-SubCell"/>
</dbReference>
<evidence type="ECO:0000256" key="6">
    <source>
        <dbReference type="ARBA" id="ARBA00022519"/>
    </source>
</evidence>
<keyword evidence="12 17" id="KW-1133">Transmembrane helix</keyword>
<dbReference type="EMBL" id="WTUX01000069">
    <property type="protein sequence ID" value="MZR15483.1"/>
    <property type="molecule type" value="Genomic_DNA"/>
</dbReference>
<accession>A0A845MB14</accession>
<evidence type="ECO:0000259" key="20">
    <source>
        <dbReference type="Pfam" id="PF13807"/>
    </source>
</evidence>
<evidence type="ECO:0000256" key="17">
    <source>
        <dbReference type="SAM" id="Phobius"/>
    </source>
</evidence>
<dbReference type="InterPro" id="IPR032807">
    <property type="entry name" value="GNVR"/>
</dbReference>
<evidence type="ECO:0000256" key="10">
    <source>
        <dbReference type="ARBA" id="ARBA00022777"/>
    </source>
</evidence>
<dbReference type="Pfam" id="PF13614">
    <property type="entry name" value="AAA_31"/>
    <property type="match status" value="1"/>
</dbReference>
<dbReference type="SUPFAM" id="SSF52540">
    <property type="entry name" value="P-loop containing nucleoside triphosphate hydrolases"/>
    <property type="match status" value="1"/>
</dbReference>